<feature type="repeat" description="WD" evidence="3">
    <location>
        <begin position="324"/>
        <end position="358"/>
    </location>
</feature>
<dbReference type="AlphaFoldDB" id="A0A9P6QZU5"/>
<dbReference type="Proteomes" id="UP000823405">
    <property type="component" value="Unassembled WGS sequence"/>
</dbReference>
<keyword evidence="5" id="KW-1185">Reference proteome</keyword>
<dbReference type="CDD" id="cd00200">
    <property type="entry name" value="WD40"/>
    <property type="match status" value="2"/>
</dbReference>
<evidence type="ECO:0000256" key="2">
    <source>
        <dbReference type="ARBA" id="ARBA00022737"/>
    </source>
</evidence>
<dbReference type="PRINTS" id="PR00320">
    <property type="entry name" value="GPROTEINBRPT"/>
</dbReference>
<feature type="repeat" description="WD" evidence="3">
    <location>
        <begin position="78"/>
        <end position="110"/>
    </location>
</feature>
<dbReference type="InterPro" id="IPR036322">
    <property type="entry name" value="WD40_repeat_dom_sf"/>
</dbReference>
<dbReference type="PROSITE" id="PS00678">
    <property type="entry name" value="WD_REPEATS_1"/>
    <property type="match status" value="3"/>
</dbReference>
<name>A0A9P6QZU5_9FUNG</name>
<reference evidence="4" key="1">
    <citation type="journal article" date="2020" name="Fungal Divers.">
        <title>Resolving the Mortierellaceae phylogeny through synthesis of multi-gene phylogenetics and phylogenomics.</title>
        <authorList>
            <person name="Vandepol N."/>
            <person name="Liber J."/>
            <person name="Desiro A."/>
            <person name="Na H."/>
            <person name="Kennedy M."/>
            <person name="Barry K."/>
            <person name="Grigoriev I.V."/>
            <person name="Miller A.N."/>
            <person name="O'Donnell K."/>
            <person name="Stajich J.E."/>
            <person name="Bonito G."/>
        </authorList>
    </citation>
    <scope>NUCLEOTIDE SEQUENCE</scope>
    <source>
        <strain evidence="4">NVP60</strain>
    </source>
</reference>
<dbReference type="PANTHER" id="PTHR19848:SF8">
    <property type="entry name" value="F-BOX AND WD REPEAT DOMAIN CONTAINING 7"/>
    <property type="match status" value="1"/>
</dbReference>
<dbReference type="PROSITE" id="PS50082">
    <property type="entry name" value="WD_REPEATS_2"/>
    <property type="match status" value="10"/>
</dbReference>
<dbReference type="Gene3D" id="2.130.10.10">
    <property type="entry name" value="YVTN repeat-like/Quinoprotein amine dehydrogenase"/>
    <property type="match status" value="5"/>
</dbReference>
<dbReference type="SUPFAM" id="SSF50978">
    <property type="entry name" value="WD40 repeat-like"/>
    <property type="match status" value="2"/>
</dbReference>
<evidence type="ECO:0000313" key="5">
    <source>
        <dbReference type="Proteomes" id="UP000823405"/>
    </source>
</evidence>
<keyword evidence="1 3" id="KW-0853">WD repeat</keyword>
<protein>
    <recommendedName>
        <fullName evidence="6">WD40 repeat-like protein</fullName>
    </recommendedName>
</protein>
<evidence type="ECO:0000256" key="1">
    <source>
        <dbReference type="ARBA" id="ARBA00022574"/>
    </source>
</evidence>
<dbReference type="Pfam" id="PF00400">
    <property type="entry name" value="WD40"/>
    <property type="match status" value="10"/>
</dbReference>
<evidence type="ECO:0000313" key="4">
    <source>
        <dbReference type="EMBL" id="KAG0307427.1"/>
    </source>
</evidence>
<feature type="repeat" description="WD" evidence="3">
    <location>
        <begin position="544"/>
        <end position="585"/>
    </location>
</feature>
<dbReference type="SMART" id="SM00320">
    <property type="entry name" value="WD40"/>
    <property type="match status" value="12"/>
</dbReference>
<feature type="repeat" description="WD" evidence="3">
    <location>
        <begin position="1"/>
        <end position="35"/>
    </location>
</feature>
<dbReference type="OrthoDB" id="538223at2759"/>
<feature type="repeat" description="WD" evidence="3">
    <location>
        <begin position="36"/>
        <end position="77"/>
    </location>
</feature>
<dbReference type="InterPro" id="IPR019775">
    <property type="entry name" value="WD40_repeat_CS"/>
</dbReference>
<proteinExistence type="predicted"/>
<evidence type="ECO:0000256" key="3">
    <source>
        <dbReference type="PROSITE-ProRule" id="PRU00221"/>
    </source>
</evidence>
<feature type="repeat" description="WD" evidence="3">
    <location>
        <begin position="455"/>
        <end position="496"/>
    </location>
</feature>
<dbReference type="InterPro" id="IPR020472">
    <property type="entry name" value="WD40_PAC1"/>
</dbReference>
<feature type="non-terminal residue" evidence="4">
    <location>
        <position position="1"/>
    </location>
</feature>
<gene>
    <name evidence="4" type="ORF">BGZ97_000408</name>
</gene>
<dbReference type="EMBL" id="JAAAIN010001071">
    <property type="protein sequence ID" value="KAG0307427.1"/>
    <property type="molecule type" value="Genomic_DNA"/>
</dbReference>
<dbReference type="PROSITE" id="PS50294">
    <property type="entry name" value="WD_REPEATS_REGION"/>
    <property type="match status" value="10"/>
</dbReference>
<accession>A0A9P6QZU5</accession>
<keyword evidence="2" id="KW-0677">Repeat</keyword>
<comment type="caution">
    <text evidence="4">The sequence shown here is derived from an EMBL/GenBank/DDBJ whole genome shotgun (WGS) entry which is preliminary data.</text>
</comment>
<feature type="repeat" description="WD" evidence="3">
    <location>
        <begin position="128"/>
        <end position="162"/>
    </location>
</feature>
<feature type="repeat" description="WD" evidence="3">
    <location>
        <begin position="497"/>
        <end position="530"/>
    </location>
</feature>
<evidence type="ECO:0008006" key="6">
    <source>
        <dbReference type="Google" id="ProtNLM"/>
    </source>
</evidence>
<organism evidence="4 5">
    <name type="scientific">Linnemannia gamsii</name>
    <dbReference type="NCBI Taxonomy" id="64522"/>
    <lineage>
        <taxon>Eukaryota</taxon>
        <taxon>Fungi</taxon>
        <taxon>Fungi incertae sedis</taxon>
        <taxon>Mucoromycota</taxon>
        <taxon>Mortierellomycotina</taxon>
        <taxon>Mortierellomycetes</taxon>
        <taxon>Mortierellales</taxon>
        <taxon>Mortierellaceae</taxon>
        <taxon>Linnemannia</taxon>
    </lineage>
</organism>
<feature type="repeat" description="WD" evidence="3">
    <location>
        <begin position="163"/>
        <end position="204"/>
    </location>
</feature>
<dbReference type="PANTHER" id="PTHR19848">
    <property type="entry name" value="WD40 REPEAT PROTEIN"/>
    <property type="match status" value="1"/>
</dbReference>
<dbReference type="InterPro" id="IPR001680">
    <property type="entry name" value="WD40_rpt"/>
</dbReference>
<sequence>ISSVVFSPDSQRIISGDFEGVLRVWDAESGTLIWTQTEHEGKVTSIAYSSTGHWIASGSEDDTVRLWNAISGDMMHAFDAEDSGIRCVAFSPSGSWIASCGEDGTVRLWNPNNFDAGAILDDVQYGTVNNIAFSPDNAHIASAGDDSIVRIWNINTGAVVHVLQGHINPVRCLAYSPSGKYIASASDDCTLKIWNVGSGELESTLNHDQGVSLVYYSSDGAYILTGTKDYKAHGWIYAHDCQDTAITSTTAVSKGGQHVASSLGGKAVQLWDTESGELGPNLYGHTGPVDSVSFSPSGDFIATASSDGTVRIWDTAKGDCLEELEGHTGIVTCVVFSPNGKQIATSGFDQTLRWWDLSIPDSELSSKESGGTLLQESEEGSLVTFQAPQTDEQTDKLGAPLHGTSGVLDGIFVHDDSGLFHTPVYSPDGKEISVISGQHGVLRFDTQSKIARPALVGHSNTVTCIAYSPPGDRIVTSSDDWTARIWDPQTGNELLRLEGHRGCVTSVAFSPFRYQLATSSADGTVRVWDVPVNATHQQIVDQELTGHIGPVLCVAYSPDGKFLASGGKDRTMRLWNPFNGDCLAEVRDFAVGVKTIQWSKSARGGLVLVTGCKENPLRVWELVQLVDAKGRGDGEYQIRRYWGVGTETLAVSDTHLGQEHGLSEAEYKLLEQRGAAVASGA</sequence>
<feature type="repeat" description="WD" evidence="3">
    <location>
        <begin position="282"/>
        <end position="323"/>
    </location>
</feature>
<dbReference type="InterPro" id="IPR015943">
    <property type="entry name" value="WD40/YVTN_repeat-like_dom_sf"/>
</dbReference>